<dbReference type="EMBL" id="MHWT01000001">
    <property type="protein sequence ID" value="OHB13218.1"/>
    <property type="molecule type" value="Genomic_DNA"/>
</dbReference>
<sequence>MGLDAQNQGAGLPQDKGVGFIAEEVLVDILRNRLPDMSVRLSTSGEDSGLEQIGRGDQIDTVAYLKDRPAMTMQITTARDKRVRDEKIKSLRDRPFVRLDEMGLKDTAIPKTLVWMDPEKVLAFVNSGDPSITESLLDEVFMGIINSLKFDLAMTKNPAEQQHIMMLLQLFEQKTNPN</sequence>
<dbReference type="Proteomes" id="UP000176558">
    <property type="component" value="Unassembled WGS sequence"/>
</dbReference>
<comment type="caution">
    <text evidence="1">The sequence shown here is derived from an EMBL/GenBank/DDBJ whole genome shotgun (WGS) entry which is preliminary data.</text>
</comment>
<organism evidence="1 2">
    <name type="scientific">Candidatus Zambryskibacteria bacterium RIFCSPLOWO2_12_FULL_39_23</name>
    <dbReference type="NCBI Taxonomy" id="1802776"/>
    <lineage>
        <taxon>Bacteria</taxon>
        <taxon>Candidatus Zambryskiibacteriota</taxon>
    </lineage>
</organism>
<name>A0A1G2UV34_9BACT</name>
<protein>
    <submittedName>
        <fullName evidence="1">Uncharacterized protein</fullName>
    </submittedName>
</protein>
<evidence type="ECO:0000313" key="2">
    <source>
        <dbReference type="Proteomes" id="UP000176558"/>
    </source>
</evidence>
<proteinExistence type="predicted"/>
<evidence type="ECO:0000313" key="1">
    <source>
        <dbReference type="EMBL" id="OHB13218.1"/>
    </source>
</evidence>
<gene>
    <name evidence="1" type="ORF">A3G99_01155</name>
</gene>
<dbReference type="AlphaFoldDB" id="A0A1G2UV34"/>
<accession>A0A1G2UV34</accession>
<reference evidence="1 2" key="1">
    <citation type="journal article" date="2016" name="Nat. Commun.">
        <title>Thousands of microbial genomes shed light on interconnected biogeochemical processes in an aquifer system.</title>
        <authorList>
            <person name="Anantharaman K."/>
            <person name="Brown C.T."/>
            <person name="Hug L.A."/>
            <person name="Sharon I."/>
            <person name="Castelle C.J."/>
            <person name="Probst A.J."/>
            <person name="Thomas B.C."/>
            <person name="Singh A."/>
            <person name="Wilkins M.J."/>
            <person name="Karaoz U."/>
            <person name="Brodie E.L."/>
            <person name="Williams K.H."/>
            <person name="Hubbard S.S."/>
            <person name="Banfield J.F."/>
        </authorList>
    </citation>
    <scope>NUCLEOTIDE SEQUENCE [LARGE SCALE GENOMIC DNA]</scope>
</reference>